<comment type="caution">
    <text evidence="1">The sequence shown here is derived from an EMBL/GenBank/DDBJ whole genome shotgun (WGS) entry which is preliminary data.</text>
</comment>
<accession>A0A5B7FIM3</accession>
<evidence type="ECO:0000313" key="1">
    <source>
        <dbReference type="EMBL" id="MPC45286.1"/>
    </source>
</evidence>
<dbReference type="Proteomes" id="UP000324222">
    <property type="component" value="Unassembled WGS sequence"/>
</dbReference>
<protein>
    <submittedName>
        <fullName evidence="1">Uncharacterized protein</fullName>
    </submittedName>
</protein>
<name>A0A5B7FIM3_PORTR</name>
<evidence type="ECO:0000313" key="2">
    <source>
        <dbReference type="Proteomes" id="UP000324222"/>
    </source>
</evidence>
<keyword evidence="2" id="KW-1185">Reference proteome</keyword>
<dbReference type="AlphaFoldDB" id="A0A5B7FIM3"/>
<reference evidence="1 2" key="1">
    <citation type="submission" date="2019-05" db="EMBL/GenBank/DDBJ databases">
        <title>Another draft genome of Portunus trituberculatus and its Hox gene families provides insights of decapod evolution.</title>
        <authorList>
            <person name="Jeong J.-H."/>
            <person name="Song I."/>
            <person name="Kim S."/>
            <person name="Choi T."/>
            <person name="Kim D."/>
            <person name="Ryu S."/>
            <person name="Kim W."/>
        </authorList>
    </citation>
    <scope>NUCLEOTIDE SEQUENCE [LARGE SCALE GENOMIC DNA]</scope>
    <source>
        <tissue evidence="1">Muscle</tissue>
    </source>
</reference>
<proteinExistence type="predicted"/>
<dbReference type="EMBL" id="VSRR010006659">
    <property type="protein sequence ID" value="MPC45286.1"/>
    <property type="molecule type" value="Genomic_DNA"/>
</dbReference>
<sequence>MDDVIRNTHDSKLVRPCLSYDNNTGREMSAHLDRDLIWIRSAINECTAAAAQIKTITLGHVSSRCTPMTRLTRSCRTHVCCSSVTVLHVSKALICALWEERVKRVEFFDFVDCCCSTFPPLLTSGVVSDGISVATAASSGFLLEGPGMPRGRHGIKVRVLAVPGLEDAVRTCEGKRDMQV</sequence>
<organism evidence="1 2">
    <name type="scientific">Portunus trituberculatus</name>
    <name type="common">Swimming crab</name>
    <name type="synonym">Neptunus trituberculatus</name>
    <dbReference type="NCBI Taxonomy" id="210409"/>
    <lineage>
        <taxon>Eukaryota</taxon>
        <taxon>Metazoa</taxon>
        <taxon>Ecdysozoa</taxon>
        <taxon>Arthropoda</taxon>
        <taxon>Crustacea</taxon>
        <taxon>Multicrustacea</taxon>
        <taxon>Malacostraca</taxon>
        <taxon>Eumalacostraca</taxon>
        <taxon>Eucarida</taxon>
        <taxon>Decapoda</taxon>
        <taxon>Pleocyemata</taxon>
        <taxon>Brachyura</taxon>
        <taxon>Eubrachyura</taxon>
        <taxon>Portunoidea</taxon>
        <taxon>Portunidae</taxon>
        <taxon>Portuninae</taxon>
        <taxon>Portunus</taxon>
    </lineage>
</organism>
<gene>
    <name evidence="1" type="ORF">E2C01_038981</name>
</gene>